<keyword evidence="2" id="KW-1185">Reference proteome</keyword>
<proteinExistence type="predicted"/>
<dbReference type="Gene3D" id="3.10.450.50">
    <property type="match status" value="1"/>
</dbReference>
<dbReference type="SUPFAM" id="SSF54427">
    <property type="entry name" value="NTF2-like"/>
    <property type="match status" value="1"/>
</dbReference>
<dbReference type="InterPro" id="IPR032710">
    <property type="entry name" value="NTF2-like_dom_sf"/>
</dbReference>
<dbReference type="RefSeq" id="WP_315727878.1">
    <property type="nucleotide sequence ID" value="NZ_JAVUPU010000010.1"/>
</dbReference>
<evidence type="ECO:0008006" key="3">
    <source>
        <dbReference type="Google" id="ProtNLM"/>
    </source>
</evidence>
<dbReference type="EMBL" id="JAVUPU010000010">
    <property type="protein sequence ID" value="MDT9600562.1"/>
    <property type="molecule type" value="Genomic_DNA"/>
</dbReference>
<sequence length="162" mass="17606">MLARDVTKGDGMGKAILIAAALFGLPAIAQARVDCAAKASDAPDVERTVKTFLTAIARSDMAEARKLTSERFHSFDARTHFVGPALLDLVEDRQKQGLKLEFGIGKVETVIHCDIAWAHWVNEGAIDGAPTIWQESGVLRRAGNGWIFEFLHSEKIPPSPAN</sequence>
<evidence type="ECO:0000313" key="1">
    <source>
        <dbReference type="EMBL" id="MDT9600562.1"/>
    </source>
</evidence>
<dbReference type="Proteomes" id="UP001259572">
    <property type="component" value="Unassembled WGS sequence"/>
</dbReference>
<name>A0ABU3QAY7_9SPHN</name>
<reference evidence="1 2" key="1">
    <citation type="submission" date="2023-05" db="EMBL/GenBank/DDBJ databases">
        <authorList>
            <person name="Guo Y."/>
        </authorList>
    </citation>
    <scope>NUCLEOTIDE SEQUENCE [LARGE SCALE GENOMIC DNA]</scope>
    <source>
        <strain evidence="1 2">GR2756</strain>
    </source>
</reference>
<gene>
    <name evidence="1" type="ORF">RQX22_16500</name>
</gene>
<comment type="caution">
    <text evidence="1">The sequence shown here is derived from an EMBL/GenBank/DDBJ whole genome shotgun (WGS) entry which is preliminary data.</text>
</comment>
<organism evidence="1 2">
    <name type="scientific">Sphingosinicella rhizophila</name>
    <dbReference type="NCBI Taxonomy" id="3050082"/>
    <lineage>
        <taxon>Bacteria</taxon>
        <taxon>Pseudomonadati</taxon>
        <taxon>Pseudomonadota</taxon>
        <taxon>Alphaproteobacteria</taxon>
        <taxon>Sphingomonadales</taxon>
        <taxon>Sphingosinicellaceae</taxon>
        <taxon>Sphingosinicella</taxon>
    </lineage>
</organism>
<protein>
    <recommendedName>
        <fullName evidence="3">Nuclear transport factor 2 family protein</fullName>
    </recommendedName>
</protein>
<accession>A0ABU3QAY7</accession>
<evidence type="ECO:0000313" key="2">
    <source>
        <dbReference type="Proteomes" id="UP001259572"/>
    </source>
</evidence>